<reference evidence="1 2" key="1">
    <citation type="submission" date="2014-03" db="EMBL/GenBank/DDBJ databases">
        <title>Genomics of Bifidobacteria.</title>
        <authorList>
            <person name="Ventura M."/>
            <person name="Milani C."/>
            <person name="Lugli G.A."/>
        </authorList>
    </citation>
    <scope>NUCLEOTIDE SEQUENCE [LARGE SCALE GENOMIC DNA]</scope>
    <source>
        <strain evidence="1 2">DSM 21395</strain>
    </source>
</reference>
<comment type="caution">
    <text evidence="1">The sequence shown here is derived from an EMBL/GenBank/DDBJ whole genome shotgun (WGS) entry which is preliminary data.</text>
</comment>
<dbReference type="Proteomes" id="UP000029082">
    <property type="component" value="Unassembled WGS sequence"/>
</dbReference>
<dbReference type="STRING" id="1437603.GCA_000771525_00474"/>
<evidence type="ECO:0000313" key="1">
    <source>
        <dbReference type="EMBL" id="KFI80267.1"/>
    </source>
</evidence>
<dbReference type="EMBL" id="JGZE01000001">
    <property type="protein sequence ID" value="KFI80267.1"/>
    <property type="molecule type" value="Genomic_DNA"/>
</dbReference>
<organism evidence="1 2">
    <name type="scientific">Bifidobacterium mongoliense DSM 21395</name>
    <dbReference type="NCBI Taxonomy" id="1437603"/>
    <lineage>
        <taxon>Bacteria</taxon>
        <taxon>Bacillati</taxon>
        <taxon>Actinomycetota</taxon>
        <taxon>Actinomycetes</taxon>
        <taxon>Bifidobacteriales</taxon>
        <taxon>Bifidobacteriaceae</taxon>
        <taxon>Bifidobacterium</taxon>
    </lineage>
</organism>
<dbReference type="AlphaFoldDB" id="A0A087CAG7"/>
<evidence type="ECO:0000313" key="2">
    <source>
        <dbReference type="Proteomes" id="UP000029082"/>
    </source>
</evidence>
<keyword evidence="2" id="KW-1185">Reference proteome</keyword>
<accession>A0A087CAG7</accession>
<sequence>MLSALDSAQQDVAEYMADTTPDVMQSLGSKNIGSGEFAFDTSRLIGWAGNGQNTFVNLWSSVLLGKQSVANGNSLNMALSTIENSLALRSRTVLADTARTSSMMAAKAHSFTAHYVRMLTPPSCGRCAILAGIPSGKKAFERHPHCDCVAAWSTDESALAKHYANATDYLNSLSSEDLAKTLGSQANAQAWHDGADLNQLVNAYRKSGNVRPAQLYGRSIKYTSEGTTKHGWAYSRMKQAGYVKGHVEYGSKYWRADRPRLMPESIYQIAGSDHAQAMRLLNNYGWL</sequence>
<gene>
    <name evidence="1" type="ORF">BMON_0139</name>
</gene>
<dbReference type="OrthoDB" id="3267958at2"/>
<dbReference type="eggNOG" id="ENOG502Z85S">
    <property type="taxonomic scope" value="Bacteria"/>
</dbReference>
<protein>
    <submittedName>
        <fullName evidence="1">Uncharacterized protein</fullName>
    </submittedName>
</protein>
<name>A0A087CAG7_9BIFI</name>
<proteinExistence type="predicted"/>